<evidence type="ECO:0000256" key="5">
    <source>
        <dbReference type="ARBA" id="ARBA00023002"/>
    </source>
</evidence>
<keyword evidence="3" id="KW-0349">Heme</keyword>
<sequence>MFTEGYGWLPNRRRRSGDDVVHIRLPGKRMVAVCGPEATRFFYDEANFERDIPMPVQDTLFGRGAVHTLNGEQHRARKAMFMELVSPDSVVDLVNSTMKAWDAAAGSWADGHRVVLFDEASRVLTKGVCEWAGVPLRESEVDSLAADLVAMVDGFATAGPRHWRARRARSRREAWFGKRLTLDAFKSLEPHTAAVELLNVIRPTVAVSWYVMFAAHALHRWPRYRAPLAAGGGVFVEAFTHELRRFYPFAPFLAAKAQHELTWRGHTIPQGSMVLLDVYGQHHHTELWDEPYRFDPQRFAGRSPGEFDLIPQGGGDPRTGHRCPGEAFTTALLQAFTVRLARMDYEVPKQDLGISLRRIPAKVSSGFVLAPKARVNSQRYRDLPAAVTVH</sequence>
<dbReference type="InterPro" id="IPR001128">
    <property type="entry name" value="Cyt_P450"/>
</dbReference>
<evidence type="ECO:0000313" key="9">
    <source>
        <dbReference type="Proteomes" id="UP000763557"/>
    </source>
</evidence>
<protein>
    <submittedName>
        <fullName evidence="8">Fatty-acid peroxygenase</fullName>
    </submittedName>
</protein>
<evidence type="ECO:0000256" key="2">
    <source>
        <dbReference type="ARBA" id="ARBA00010617"/>
    </source>
</evidence>
<keyword evidence="4" id="KW-0479">Metal-binding</keyword>
<dbReference type="EMBL" id="JAAATY010000005">
    <property type="protein sequence ID" value="NRN64997.1"/>
    <property type="molecule type" value="Genomic_DNA"/>
</dbReference>
<gene>
    <name evidence="8" type="ORF">GC106_22030</name>
</gene>
<dbReference type="InterPro" id="IPR036396">
    <property type="entry name" value="Cyt_P450_sf"/>
</dbReference>
<dbReference type="PANTHER" id="PTHR24286:SF24">
    <property type="entry name" value="LANOSTEROL 14-ALPHA DEMETHYLASE"/>
    <property type="match status" value="1"/>
</dbReference>
<dbReference type="RefSeq" id="WP_173128184.1">
    <property type="nucleotide sequence ID" value="NZ_CBCSGW010000040.1"/>
</dbReference>
<dbReference type="Pfam" id="PF00067">
    <property type="entry name" value="p450"/>
    <property type="match status" value="1"/>
</dbReference>
<dbReference type="SUPFAM" id="SSF48264">
    <property type="entry name" value="Cytochrome P450"/>
    <property type="match status" value="1"/>
</dbReference>
<proteinExistence type="inferred from homology"/>
<accession>A0ABX2F246</accession>
<reference evidence="8 9" key="1">
    <citation type="submission" date="2020-01" db="EMBL/GenBank/DDBJ databases">
        <title>Kibdelosporangium persica a novel Actinomycetes from a hot desert in Iran.</title>
        <authorList>
            <person name="Safaei N."/>
            <person name="Zaburannyi N."/>
            <person name="Mueller R."/>
            <person name="Wink J."/>
        </authorList>
    </citation>
    <scope>NUCLEOTIDE SEQUENCE [LARGE SCALE GENOMIC DNA]</scope>
    <source>
        <strain evidence="8 9">4NS15</strain>
    </source>
</reference>
<evidence type="ECO:0000256" key="7">
    <source>
        <dbReference type="ARBA" id="ARBA00023033"/>
    </source>
</evidence>
<comment type="similarity">
    <text evidence="2">Belongs to the cytochrome P450 family.</text>
</comment>
<evidence type="ECO:0000313" key="8">
    <source>
        <dbReference type="EMBL" id="NRN64997.1"/>
    </source>
</evidence>
<organism evidence="8 9">
    <name type="scientific">Kibdelosporangium persicum</name>
    <dbReference type="NCBI Taxonomy" id="2698649"/>
    <lineage>
        <taxon>Bacteria</taxon>
        <taxon>Bacillati</taxon>
        <taxon>Actinomycetota</taxon>
        <taxon>Actinomycetes</taxon>
        <taxon>Pseudonocardiales</taxon>
        <taxon>Pseudonocardiaceae</taxon>
        <taxon>Kibdelosporangium</taxon>
    </lineage>
</organism>
<name>A0ABX2F246_9PSEU</name>
<evidence type="ECO:0000256" key="3">
    <source>
        <dbReference type="ARBA" id="ARBA00022617"/>
    </source>
</evidence>
<dbReference type="Gene3D" id="1.10.630.10">
    <property type="entry name" value="Cytochrome P450"/>
    <property type="match status" value="1"/>
</dbReference>
<comment type="caution">
    <text evidence="8">The sequence shown here is derived from an EMBL/GenBank/DDBJ whole genome shotgun (WGS) entry which is preliminary data.</text>
</comment>
<evidence type="ECO:0000256" key="6">
    <source>
        <dbReference type="ARBA" id="ARBA00023004"/>
    </source>
</evidence>
<keyword evidence="5" id="KW-0560">Oxidoreductase</keyword>
<comment type="cofactor">
    <cofactor evidence="1">
        <name>heme</name>
        <dbReference type="ChEBI" id="CHEBI:30413"/>
    </cofactor>
</comment>
<dbReference type="PANTHER" id="PTHR24286">
    <property type="entry name" value="CYTOCHROME P450 26"/>
    <property type="match status" value="1"/>
</dbReference>
<evidence type="ECO:0000256" key="4">
    <source>
        <dbReference type="ARBA" id="ARBA00022723"/>
    </source>
</evidence>
<dbReference type="Proteomes" id="UP000763557">
    <property type="component" value="Unassembled WGS sequence"/>
</dbReference>
<keyword evidence="6" id="KW-0408">Iron</keyword>
<dbReference type="CDD" id="cd11067">
    <property type="entry name" value="CYP152"/>
    <property type="match status" value="1"/>
</dbReference>
<evidence type="ECO:0000256" key="1">
    <source>
        <dbReference type="ARBA" id="ARBA00001971"/>
    </source>
</evidence>
<keyword evidence="7" id="KW-0503">Monooxygenase</keyword>
<keyword evidence="9" id="KW-1185">Reference proteome</keyword>